<gene>
    <name evidence="2" type="ORF">FF38_11332</name>
</gene>
<name>A0A0L0C633_LUCCU</name>
<dbReference type="EMBL" id="JRES01000857">
    <property type="protein sequence ID" value="KNC27712.1"/>
    <property type="molecule type" value="Genomic_DNA"/>
</dbReference>
<dbReference type="Proteomes" id="UP000037069">
    <property type="component" value="Unassembled WGS sequence"/>
</dbReference>
<comment type="caution">
    <text evidence="2">The sequence shown here is derived from an EMBL/GenBank/DDBJ whole genome shotgun (WGS) entry which is preliminary data.</text>
</comment>
<keyword evidence="1" id="KW-1133">Transmembrane helix</keyword>
<keyword evidence="1" id="KW-0472">Membrane</keyword>
<accession>A0A0L0C633</accession>
<evidence type="ECO:0000313" key="3">
    <source>
        <dbReference type="Proteomes" id="UP000037069"/>
    </source>
</evidence>
<reference evidence="2 3" key="1">
    <citation type="journal article" date="2015" name="Nat. Commun.">
        <title>Lucilia cuprina genome unlocks parasitic fly biology to underpin future interventions.</title>
        <authorList>
            <person name="Anstead C.A."/>
            <person name="Korhonen P.K."/>
            <person name="Young N.D."/>
            <person name="Hall R.S."/>
            <person name="Jex A.R."/>
            <person name="Murali S.C."/>
            <person name="Hughes D.S."/>
            <person name="Lee S.F."/>
            <person name="Perry T."/>
            <person name="Stroehlein A.J."/>
            <person name="Ansell B.R."/>
            <person name="Breugelmans B."/>
            <person name="Hofmann A."/>
            <person name="Qu J."/>
            <person name="Dugan S."/>
            <person name="Lee S.L."/>
            <person name="Chao H."/>
            <person name="Dinh H."/>
            <person name="Han Y."/>
            <person name="Doddapaneni H.V."/>
            <person name="Worley K.C."/>
            <person name="Muzny D.M."/>
            <person name="Ioannidis P."/>
            <person name="Waterhouse R.M."/>
            <person name="Zdobnov E.M."/>
            <person name="James P.J."/>
            <person name="Bagnall N.H."/>
            <person name="Kotze A.C."/>
            <person name="Gibbs R.A."/>
            <person name="Richards S."/>
            <person name="Batterham P."/>
            <person name="Gasser R.B."/>
        </authorList>
    </citation>
    <scope>NUCLEOTIDE SEQUENCE [LARGE SCALE GENOMIC DNA]</scope>
    <source>
        <strain evidence="2 3">LS</strain>
        <tissue evidence="2">Full body</tissue>
    </source>
</reference>
<dbReference type="AlphaFoldDB" id="A0A0L0C633"/>
<feature type="transmembrane region" description="Helical" evidence="1">
    <location>
        <begin position="177"/>
        <end position="204"/>
    </location>
</feature>
<proteinExistence type="predicted"/>
<keyword evidence="3" id="KW-1185">Reference proteome</keyword>
<evidence type="ECO:0000256" key="1">
    <source>
        <dbReference type="SAM" id="Phobius"/>
    </source>
</evidence>
<organism evidence="2 3">
    <name type="scientific">Lucilia cuprina</name>
    <name type="common">Green bottle fly</name>
    <name type="synonym">Australian sheep blowfly</name>
    <dbReference type="NCBI Taxonomy" id="7375"/>
    <lineage>
        <taxon>Eukaryota</taxon>
        <taxon>Metazoa</taxon>
        <taxon>Ecdysozoa</taxon>
        <taxon>Arthropoda</taxon>
        <taxon>Hexapoda</taxon>
        <taxon>Insecta</taxon>
        <taxon>Pterygota</taxon>
        <taxon>Neoptera</taxon>
        <taxon>Endopterygota</taxon>
        <taxon>Diptera</taxon>
        <taxon>Brachycera</taxon>
        <taxon>Muscomorpha</taxon>
        <taxon>Oestroidea</taxon>
        <taxon>Calliphoridae</taxon>
        <taxon>Luciliinae</taxon>
        <taxon>Lucilia</taxon>
    </lineage>
</organism>
<keyword evidence="1" id="KW-0812">Transmembrane</keyword>
<sequence length="219" mass="24756">MLTMSTLVILKQTYNLADVLGIWLQATAMKEPQPTDQPLKVELIPWFDPLSNHSNEFLWNAVTSQVFSPGRLEECTGSPSCPRTCNYTKTNEGFIVNTLLLLIREHYGFCCRMTCNSKSEEMATSISLYRNEDEFDNAAESIIYSTLLYSTLLYSTLLYSTLLYSTQLYSTLLYSTLLYSALLCSALLCSALLCSALLFSTLLYTSLHYSTLFYSIITN</sequence>
<protein>
    <submittedName>
        <fullName evidence="2">Uncharacterized protein</fullName>
    </submittedName>
</protein>
<evidence type="ECO:0000313" key="2">
    <source>
        <dbReference type="EMBL" id="KNC27712.1"/>
    </source>
</evidence>
<feature type="transmembrane region" description="Helical" evidence="1">
    <location>
        <begin position="142"/>
        <end position="165"/>
    </location>
</feature>